<dbReference type="EMBL" id="CP098502">
    <property type="protein sequence ID" value="UTI65378.1"/>
    <property type="molecule type" value="Genomic_DNA"/>
</dbReference>
<evidence type="ECO:0008006" key="4">
    <source>
        <dbReference type="Google" id="ProtNLM"/>
    </source>
</evidence>
<evidence type="ECO:0000313" key="3">
    <source>
        <dbReference type="Proteomes" id="UP001056035"/>
    </source>
</evidence>
<dbReference type="Proteomes" id="UP001056035">
    <property type="component" value="Chromosome"/>
</dbReference>
<feature type="transmembrane region" description="Helical" evidence="1">
    <location>
        <begin position="154"/>
        <end position="177"/>
    </location>
</feature>
<keyword evidence="3" id="KW-1185">Reference proteome</keyword>
<protein>
    <recommendedName>
        <fullName evidence="4">Rhodopsin</fullName>
    </recommendedName>
</protein>
<feature type="transmembrane region" description="Helical" evidence="1">
    <location>
        <begin position="20"/>
        <end position="37"/>
    </location>
</feature>
<organism evidence="2 3">
    <name type="scientific">Paraconexibacter antarcticus</name>
    <dbReference type="NCBI Taxonomy" id="2949664"/>
    <lineage>
        <taxon>Bacteria</taxon>
        <taxon>Bacillati</taxon>
        <taxon>Actinomycetota</taxon>
        <taxon>Thermoleophilia</taxon>
        <taxon>Solirubrobacterales</taxon>
        <taxon>Paraconexibacteraceae</taxon>
        <taxon>Paraconexibacter</taxon>
    </lineage>
</organism>
<keyword evidence="1" id="KW-0472">Membrane</keyword>
<feature type="transmembrane region" description="Helical" evidence="1">
    <location>
        <begin position="223"/>
        <end position="244"/>
    </location>
</feature>
<gene>
    <name evidence="2" type="ORF">NBH00_03990</name>
</gene>
<proteinExistence type="predicted"/>
<name>A0ABY5DTN0_9ACTN</name>
<feature type="transmembrane region" description="Helical" evidence="1">
    <location>
        <begin position="89"/>
        <end position="108"/>
    </location>
</feature>
<feature type="transmembrane region" description="Helical" evidence="1">
    <location>
        <begin position="189"/>
        <end position="217"/>
    </location>
</feature>
<evidence type="ECO:0000256" key="1">
    <source>
        <dbReference type="SAM" id="Phobius"/>
    </source>
</evidence>
<sequence>MASAPIHHHLNQTGQDVFTYASWGLTFVLLAVAIQMGRKERTPFYFMVVLSSMVAAFAEPLYDEGFSLYFYADHGLQTFFTAFDVPQPVWTHSGYAILYGAPAIYMVWRIGQGTLTRSGLLKVAAVEFLMSCTFEMIGINAGTYTYWGPHVFRVLQYPIVIGVLETAQVMCFGIAAARLRARARGPLDLMGIFVIFPVTFFGANFGAGAAVIVAIHAQNTNKTIVTLCTLVSIACAGLLIRLAASFLPEEAPAAAPAATAEGSAEERMAALA</sequence>
<feature type="transmembrane region" description="Helical" evidence="1">
    <location>
        <begin position="44"/>
        <end position="62"/>
    </location>
</feature>
<keyword evidence="1" id="KW-0812">Transmembrane</keyword>
<accession>A0ABY5DTN0</accession>
<feature type="transmembrane region" description="Helical" evidence="1">
    <location>
        <begin position="120"/>
        <end position="142"/>
    </location>
</feature>
<dbReference type="RefSeq" id="WP_254572059.1">
    <property type="nucleotide sequence ID" value="NZ_CP098502.1"/>
</dbReference>
<keyword evidence="1" id="KW-1133">Transmembrane helix</keyword>
<evidence type="ECO:0000313" key="2">
    <source>
        <dbReference type="EMBL" id="UTI65378.1"/>
    </source>
</evidence>
<reference evidence="2 3" key="1">
    <citation type="submission" date="2022-06" db="EMBL/GenBank/DDBJ databases">
        <title>Paraconexibacter antarcticus.</title>
        <authorList>
            <person name="Kim C.S."/>
        </authorList>
    </citation>
    <scope>NUCLEOTIDE SEQUENCE [LARGE SCALE GENOMIC DNA]</scope>
    <source>
        <strain evidence="2 3">02-257</strain>
    </source>
</reference>